<dbReference type="EMBL" id="RQIS01000013">
    <property type="protein sequence ID" value="RQH04381.1"/>
    <property type="molecule type" value="Genomic_DNA"/>
</dbReference>
<organism evidence="2 3">
    <name type="scientific">Paraburkholderia dinghuensis</name>
    <dbReference type="NCBI Taxonomy" id="2305225"/>
    <lineage>
        <taxon>Bacteria</taxon>
        <taxon>Pseudomonadati</taxon>
        <taxon>Pseudomonadota</taxon>
        <taxon>Betaproteobacteria</taxon>
        <taxon>Burkholderiales</taxon>
        <taxon>Burkholderiaceae</taxon>
        <taxon>Paraburkholderia</taxon>
    </lineage>
</organism>
<dbReference type="AlphaFoldDB" id="A0A3N6N1K7"/>
<evidence type="ECO:0000256" key="1">
    <source>
        <dbReference type="SAM" id="SignalP"/>
    </source>
</evidence>
<protein>
    <recommendedName>
        <fullName evidence="4">Rap1a immunity protein domain-containing protein</fullName>
    </recommendedName>
</protein>
<dbReference type="OrthoDB" id="9098535at2"/>
<comment type="caution">
    <text evidence="2">The sequence shown here is derived from an EMBL/GenBank/DDBJ whole genome shotgun (WGS) entry which is preliminary data.</text>
</comment>
<proteinExistence type="predicted"/>
<name>A0A3N6N1K7_9BURK</name>
<feature type="signal peptide" evidence="1">
    <location>
        <begin position="1"/>
        <end position="23"/>
    </location>
</feature>
<gene>
    <name evidence="2" type="ORF">D1Y85_18125</name>
</gene>
<evidence type="ECO:0000313" key="3">
    <source>
        <dbReference type="Proteomes" id="UP000272778"/>
    </source>
</evidence>
<evidence type="ECO:0008006" key="4">
    <source>
        <dbReference type="Google" id="ProtNLM"/>
    </source>
</evidence>
<reference evidence="2 3" key="1">
    <citation type="submission" date="2018-11" db="EMBL/GenBank/DDBJ databases">
        <title>Paraburkholderia sp. DHOA04, isolated from soil.</title>
        <authorList>
            <person name="Gao Z.-H."/>
            <person name="Qiu L.-H."/>
            <person name="Fu J.-C."/>
        </authorList>
    </citation>
    <scope>NUCLEOTIDE SEQUENCE [LARGE SCALE GENOMIC DNA]</scope>
    <source>
        <strain evidence="2 3">DHOA04</strain>
    </source>
</reference>
<keyword evidence="1" id="KW-0732">Signal</keyword>
<accession>A0A3N6N1K7</accession>
<evidence type="ECO:0000313" key="2">
    <source>
        <dbReference type="EMBL" id="RQH04381.1"/>
    </source>
</evidence>
<feature type="chain" id="PRO_5018303257" description="Rap1a immunity protein domain-containing protein" evidence="1">
    <location>
        <begin position="24"/>
        <end position="129"/>
    </location>
</feature>
<dbReference type="Proteomes" id="UP000272778">
    <property type="component" value="Unassembled WGS sequence"/>
</dbReference>
<sequence length="129" mass="13824">MNRAIKQLTVGALAVWVATISNAAPQFESLGHIVDGNTYRGFSSAAKATYVAGVFDGVLVTGAMGDVDESLLRLKQCTMHMTLRQLDTIVDAYIDKNPSQWGDSMSKIVMNAMGEACKDRGIAILPEDG</sequence>
<keyword evidence="3" id="KW-1185">Reference proteome</keyword>
<dbReference type="RefSeq" id="WP_124152458.1">
    <property type="nucleotide sequence ID" value="NZ_RQIS01000013.1"/>
</dbReference>